<evidence type="ECO:0000313" key="2">
    <source>
        <dbReference type="Proteomes" id="UP000050398"/>
    </source>
</evidence>
<sequence length="165" mass="19441">MFDPTAFDNLKVIFEGAVYDLDLTGDIQILDRKDLFDFAHYERCYQIHYSLPYKKSLSIQFHLKADMGHFLAERKMMTEKNTAGADILIVYKGDEKLQRHLETLEEAWGEDKHWEWKEVKSSVKPTSYEGILSFNRVITEEMVDDVLQMISFSVDTLKQLDRMDF</sequence>
<dbReference type="Proteomes" id="UP000050398">
    <property type="component" value="Unassembled WGS sequence"/>
</dbReference>
<comment type="caution">
    <text evidence="1">The sequence shown here is derived from an EMBL/GenBank/DDBJ whole genome shotgun (WGS) entry which is preliminary data.</text>
</comment>
<reference evidence="1 2" key="1">
    <citation type="submission" date="2015-08" db="EMBL/GenBank/DDBJ databases">
        <title>Draft Genome Sequence of Bacillus vietnamensis UCD-SED5.</title>
        <authorList>
            <person name="Lee R.D."/>
            <person name="Jospin G."/>
            <person name="Lang J.M."/>
            <person name="Coil D.A."/>
            <person name="Eisen J.A."/>
        </authorList>
    </citation>
    <scope>NUCLEOTIDE SEQUENCE [LARGE SCALE GENOMIC DNA]</scope>
    <source>
        <strain evidence="1 2">UCD-SED5</strain>
    </source>
</reference>
<dbReference type="EMBL" id="LIXZ01000006">
    <property type="protein sequence ID" value="KPL59841.1"/>
    <property type="molecule type" value="Genomic_DNA"/>
</dbReference>
<gene>
    <name evidence="1" type="ORF">AM506_10345</name>
</gene>
<proteinExistence type="predicted"/>
<dbReference type="OrthoDB" id="2964978at2"/>
<dbReference type="AlphaFoldDB" id="A0A0P6WQJ4"/>
<evidence type="ECO:0000313" key="1">
    <source>
        <dbReference type="EMBL" id="KPL59841.1"/>
    </source>
</evidence>
<protein>
    <recommendedName>
        <fullName evidence="3">DUF4268 domain-containing protein</fullName>
    </recommendedName>
</protein>
<dbReference type="PATRIC" id="fig|218284.4.peg.3744"/>
<dbReference type="eggNOG" id="ENOG50336V6">
    <property type="taxonomic scope" value="Bacteria"/>
</dbReference>
<evidence type="ECO:0008006" key="3">
    <source>
        <dbReference type="Google" id="ProtNLM"/>
    </source>
</evidence>
<dbReference type="RefSeq" id="WP_060672402.1">
    <property type="nucleotide sequence ID" value="NZ_LIXZ01000006.1"/>
</dbReference>
<organism evidence="1 2">
    <name type="scientific">Rossellomorea vietnamensis</name>
    <dbReference type="NCBI Taxonomy" id="218284"/>
    <lineage>
        <taxon>Bacteria</taxon>
        <taxon>Bacillati</taxon>
        <taxon>Bacillota</taxon>
        <taxon>Bacilli</taxon>
        <taxon>Bacillales</taxon>
        <taxon>Bacillaceae</taxon>
        <taxon>Rossellomorea</taxon>
    </lineage>
</organism>
<accession>A0A0P6WQJ4</accession>
<name>A0A0P6WQJ4_9BACI</name>